<dbReference type="Pfam" id="PF13470">
    <property type="entry name" value="PIN_3"/>
    <property type="match status" value="1"/>
</dbReference>
<dbReference type="InterPro" id="IPR002716">
    <property type="entry name" value="PIN_dom"/>
</dbReference>
<dbReference type="EMBL" id="BAABIQ010000005">
    <property type="protein sequence ID" value="GAA4785195.1"/>
    <property type="molecule type" value="Genomic_DNA"/>
</dbReference>
<organism evidence="2 3">
    <name type="scientific">Olivibacter ginsenosidimutans</name>
    <dbReference type="NCBI Taxonomy" id="1176537"/>
    <lineage>
        <taxon>Bacteria</taxon>
        <taxon>Pseudomonadati</taxon>
        <taxon>Bacteroidota</taxon>
        <taxon>Sphingobacteriia</taxon>
        <taxon>Sphingobacteriales</taxon>
        <taxon>Sphingobacteriaceae</taxon>
        <taxon>Olivibacter</taxon>
    </lineage>
</organism>
<reference evidence="3" key="1">
    <citation type="journal article" date="2019" name="Int. J. Syst. Evol. Microbiol.">
        <title>The Global Catalogue of Microorganisms (GCM) 10K type strain sequencing project: providing services to taxonomists for standard genome sequencing and annotation.</title>
        <authorList>
            <consortium name="The Broad Institute Genomics Platform"/>
            <consortium name="The Broad Institute Genome Sequencing Center for Infectious Disease"/>
            <person name="Wu L."/>
            <person name="Ma J."/>
        </authorList>
    </citation>
    <scope>NUCLEOTIDE SEQUENCE [LARGE SCALE GENOMIC DNA]</scope>
    <source>
        <strain evidence="3">JCM 18200</strain>
    </source>
</reference>
<sequence>MKSRSFFVVDTNCFISANLLETSVSARAFDHALQLGHLAISEPLLSEYTEVLYRKKLDKYLSEQKRKRILQRFINHSIRFFPSELVNDCRDPKDNMVLELALACNAAFVLSGDKDLLVLHPYRNIPILSASQFLESSV</sequence>
<dbReference type="RefSeq" id="WP_345230745.1">
    <property type="nucleotide sequence ID" value="NZ_BAABIQ010000005.1"/>
</dbReference>
<dbReference type="PANTHER" id="PTHR34610">
    <property type="entry name" value="SSL7007 PROTEIN"/>
    <property type="match status" value="1"/>
</dbReference>
<accession>A0ABP9ARF4</accession>
<evidence type="ECO:0000259" key="1">
    <source>
        <dbReference type="SMART" id="SM00670"/>
    </source>
</evidence>
<dbReference type="Proteomes" id="UP001501411">
    <property type="component" value="Unassembled WGS sequence"/>
</dbReference>
<dbReference type="PANTHER" id="PTHR34610:SF3">
    <property type="entry name" value="SSL7007 PROTEIN"/>
    <property type="match status" value="1"/>
</dbReference>
<dbReference type="NCBIfam" id="TIGR00305">
    <property type="entry name" value="putative toxin-antitoxin system toxin component, PIN family"/>
    <property type="match status" value="1"/>
</dbReference>
<dbReference type="InterPro" id="IPR002850">
    <property type="entry name" value="PIN_toxin-like"/>
</dbReference>
<gene>
    <name evidence="2" type="ORF">GCM10023231_11280</name>
</gene>
<comment type="caution">
    <text evidence="2">The sequence shown here is derived from an EMBL/GenBank/DDBJ whole genome shotgun (WGS) entry which is preliminary data.</text>
</comment>
<evidence type="ECO:0000313" key="2">
    <source>
        <dbReference type="EMBL" id="GAA4785195.1"/>
    </source>
</evidence>
<protein>
    <recommendedName>
        <fullName evidence="1">PIN domain-containing protein</fullName>
    </recommendedName>
</protein>
<proteinExistence type="predicted"/>
<dbReference type="InterPro" id="IPR029060">
    <property type="entry name" value="PIN-like_dom_sf"/>
</dbReference>
<dbReference type="SMART" id="SM00670">
    <property type="entry name" value="PINc"/>
    <property type="match status" value="1"/>
</dbReference>
<keyword evidence="3" id="KW-1185">Reference proteome</keyword>
<dbReference type="Gene3D" id="3.40.50.1010">
    <property type="entry name" value="5'-nuclease"/>
    <property type="match status" value="1"/>
</dbReference>
<name>A0ABP9ARF4_9SPHI</name>
<evidence type="ECO:0000313" key="3">
    <source>
        <dbReference type="Proteomes" id="UP001501411"/>
    </source>
</evidence>
<feature type="domain" description="PIN" evidence="1">
    <location>
        <begin position="5"/>
        <end position="118"/>
    </location>
</feature>
<dbReference type="SUPFAM" id="SSF88723">
    <property type="entry name" value="PIN domain-like"/>
    <property type="match status" value="1"/>
</dbReference>